<evidence type="ECO:0000313" key="8">
    <source>
        <dbReference type="Proteomes" id="UP000078596"/>
    </source>
</evidence>
<evidence type="ECO:0000256" key="6">
    <source>
        <dbReference type="SAM" id="SignalP"/>
    </source>
</evidence>
<proteinExistence type="inferred from homology"/>
<dbReference type="Gene3D" id="3.40.190.10">
    <property type="entry name" value="Periplasmic binding protein-like II"/>
    <property type="match status" value="2"/>
</dbReference>
<accession>A0A191ZI19</accession>
<dbReference type="OrthoDB" id="9769319at2"/>
<dbReference type="PANTHER" id="PTHR30222:SF12">
    <property type="entry name" value="NORSPERMIDINE SENSOR"/>
    <property type="match status" value="1"/>
</dbReference>
<keyword evidence="4 5" id="KW-0574">Periplasm</keyword>
<evidence type="ECO:0000256" key="4">
    <source>
        <dbReference type="ARBA" id="ARBA00022764"/>
    </source>
</evidence>
<gene>
    <name evidence="7" type="ORF">A9404_08930</name>
</gene>
<comment type="subcellular location">
    <subcellularLocation>
        <location evidence="1 5">Periplasm</location>
    </subcellularLocation>
</comment>
<feature type="chain" id="PRO_5008250406" description="Putrescine-binding periplasmic protein" evidence="6">
    <location>
        <begin position="29"/>
        <end position="372"/>
    </location>
</feature>
<keyword evidence="3 6" id="KW-0732">Signal</keyword>
<dbReference type="InterPro" id="IPR001188">
    <property type="entry name" value="Sperm_putr-bd"/>
</dbReference>
<evidence type="ECO:0000256" key="5">
    <source>
        <dbReference type="PIRNR" id="PIRNR019574"/>
    </source>
</evidence>
<dbReference type="RefSeq" id="WP_066100470.1">
    <property type="nucleotide sequence ID" value="NZ_CP016027.1"/>
</dbReference>
<evidence type="ECO:0000256" key="3">
    <source>
        <dbReference type="ARBA" id="ARBA00022729"/>
    </source>
</evidence>
<evidence type="ECO:0000256" key="1">
    <source>
        <dbReference type="ARBA" id="ARBA00004418"/>
    </source>
</evidence>
<dbReference type="KEGG" id="haz:A9404_08930"/>
<dbReference type="InterPro" id="IPR006059">
    <property type="entry name" value="SBP"/>
</dbReference>
<comment type="function">
    <text evidence="5">Required for the activity of the bacterial periplasmic transport system of putrescine.</text>
</comment>
<sequence length="372" mass="41127">MKSLFKKQLLGGMAVVAFAAGLAPIASAEEEKVLNIYNWSDYIAPDTISNFEKETGIKVHYDNYDSNETLHAKLVAGHTGYDIVVPSANWAELQIKGGLFQKLDKSKLPNWKHIDPTILEKLAAVDPGNQHLVNWLWGYTTVGINVDKVKKALGDTPMPKSAWDLIFDPKYASKLKSCGISVLDSAYEVLPAALHSMNMNPFSNKKSDYEAAFKKIEKIRPYIKEFSSSSYIDDLANGSLCVSLGWSGDMSQSAQRAVDSKNGQKIQVLIPENGGLAFFDSMAIPADAPHPENALKWMNYILQPKVDASLTNAVLYANPNKDSLPYVDPSVANNKTVFLSEENLKKLVTPKAVNSETRRLMTRLYTKFKTGS</sequence>
<evidence type="ECO:0000313" key="7">
    <source>
        <dbReference type="EMBL" id="ANJ67493.1"/>
    </source>
</evidence>
<dbReference type="STRING" id="1860122.A9404_08930"/>
<dbReference type="PIRSF" id="PIRSF019574">
    <property type="entry name" value="Periplasmic_polyamine_BP"/>
    <property type="match status" value="1"/>
</dbReference>
<dbReference type="Pfam" id="PF13416">
    <property type="entry name" value="SBP_bac_8"/>
    <property type="match status" value="1"/>
</dbReference>
<dbReference type="GO" id="GO:0042597">
    <property type="term" value="C:periplasmic space"/>
    <property type="evidence" value="ECO:0007669"/>
    <property type="project" value="UniProtKB-SubCell"/>
</dbReference>
<keyword evidence="8" id="KW-1185">Reference proteome</keyword>
<dbReference type="Proteomes" id="UP000078596">
    <property type="component" value="Chromosome"/>
</dbReference>
<keyword evidence="2 5" id="KW-0813">Transport</keyword>
<comment type="similarity">
    <text evidence="5">Belongs to the bacterial solute-binding protein PotD/PotF family.</text>
</comment>
<protein>
    <recommendedName>
        <fullName evidence="5">Putrescine-binding periplasmic protein</fullName>
    </recommendedName>
</protein>
<dbReference type="PRINTS" id="PR00909">
    <property type="entry name" value="SPERMDNBNDNG"/>
</dbReference>
<dbReference type="SUPFAM" id="SSF53850">
    <property type="entry name" value="Periplasmic binding protein-like II"/>
    <property type="match status" value="1"/>
</dbReference>
<reference evidence="7 8" key="1">
    <citation type="submission" date="2016-06" db="EMBL/GenBank/DDBJ databases">
        <title>Insight into the functional genes involving in sulfur oxidation in Pearl River water.</title>
        <authorList>
            <person name="Luo J."/>
            <person name="Tan X."/>
            <person name="Lin W."/>
        </authorList>
    </citation>
    <scope>NUCLEOTIDE SEQUENCE [LARGE SCALE GENOMIC DNA]</scope>
    <source>
        <strain evidence="7 8">LS2</strain>
    </source>
</reference>
<dbReference type="EMBL" id="CP016027">
    <property type="protein sequence ID" value="ANJ67493.1"/>
    <property type="molecule type" value="Genomic_DNA"/>
</dbReference>
<organism evidence="7 8">
    <name type="scientific">Halothiobacillus diazotrophicus</name>
    <dbReference type="NCBI Taxonomy" id="1860122"/>
    <lineage>
        <taxon>Bacteria</taxon>
        <taxon>Pseudomonadati</taxon>
        <taxon>Pseudomonadota</taxon>
        <taxon>Gammaproteobacteria</taxon>
        <taxon>Chromatiales</taxon>
        <taxon>Halothiobacillaceae</taxon>
        <taxon>Halothiobacillus</taxon>
    </lineage>
</organism>
<dbReference type="CDD" id="cd13659">
    <property type="entry name" value="PBP2_PotF"/>
    <property type="match status" value="1"/>
</dbReference>
<name>A0A191ZI19_9GAMM</name>
<dbReference type="AlphaFoldDB" id="A0A191ZI19"/>
<feature type="signal peptide" evidence="6">
    <location>
        <begin position="1"/>
        <end position="28"/>
    </location>
</feature>
<dbReference type="GO" id="GO:0019808">
    <property type="term" value="F:polyamine binding"/>
    <property type="evidence" value="ECO:0007669"/>
    <property type="project" value="InterPro"/>
</dbReference>
<dbReference type="PANTHER" id="PTHR30222">
    <property type="entry name" value="SPERMIDINE/PUTRESCINE-BINDING PERIPLASMIC PROTEIN"/>
    <property type="match status" value="1"/>
</dbReference>
<dbReference type="GO" id="GO:0015846">
    <property type="term" value="P:polyamine transport"/>
    <property type="evidence" value="ECO:0007669"/>
    <property type="project" value="InterPro"/>
</dbReference>
<evidence type="ECO:0000256" key="2">
    <source>
        <dbReference type="ARBA" id="ARBA00022448"/>
    </source>
</evidence>